<reference evidence="1 2" key="1">
    <citation type="submission" date="2018-06" db="EMBL/GenBank/DDBJ databases">
        <title>Genomic Encyclopedia of Archaeal and Bacterial Type Strains, Phase II (KMG-II): from individual species to whole genera.</title>
        <authorList>
            <person name="Goeker M."/>
        </authorList>
    </citation>
    <scope>NUCLEOTIDE SEQUENCE [LARGE SCALE GENOMIC DNA]</scope>
    <source>
        <strain evidence="1 2">CFPB 3232</strain>
    </source>
</reference>
<dbReference type="GO" id="GO:0016791">
    <property type="term" value="F:phosphatase activity"/>
    <property type="evidence" value="ECO:0007669"/>
    <property type="project" value="TreeGrafter"/>
</dbReference>
<organism evidence="1 2">
    <name type="scientific">Paracidovorax anthurii</name>
    <dbReference type="NCBI Taxonomy" id="78229"/>
    <lineage>
        <taxon>Bacteria</taxon>
        <taxon>Pseudomonadati</taxon>
        <taxon>Pseudomonadota</taxon>
        <taxon>Betaproteobacteria</taxon>
        <taxon>Burkholderiales</taxon>
        <taxon>Comamonadaceae</taxon>
        <taxon>Paracidovorax</taxon>
    </lineage>
</organism>
<protein>
    <submittedName>
        <fullName evidence="1">Alpha-ribazole phosphatase</fullName>
    </submittedName>
</protein>
<keyword evidence="2" id="KW-1185">Reference proteome</keyword>
<dbReference type="InterPro" id="IPR013078">
    <property type="entry name" value="His_Pase_superF_clade-1"/>
</dbReference>
<comment type="caution">
    <text evidence="1">The sequence shown here is derived from an EMBL/GenBank/DDBJ whole genome shotgun (WGS) entry which is preliminary data.</text>
</comment>
<accession>A0A328ZJ51</accession>
<dbReference type="AlphaFoldDB" id="A0A328ZJ51"/>
<proteinExistence type="predicted"/>
<dbReference type="PANTHER" id="PTHR48100">
    <property type="entry name" value="BROAD-SPECIFICITY PHOSPHATASE YOR283W-RELATED"/>
    <property type="match status" value="1"/>
</dbReference>
<gene>
    <name evidence="1" type="ORF">AX018_1003194</name>
</gene>
<dbReference type="SMART" id="SM00855">
    <property type="entry name" value="PGAM"/>
    <property type="match status" value="1"/>
</dbReference>
<dbReference type="RefSeq" id="WP_245951405.1">
    <property type="nucleotide sequence ID" value="NZ_CBCSGC010000180.1"/>
</dbReference>
<dbReference type="InterPro" id="IPR029033">
    <property type="entry name" value="His_PPase_superfam"/>
</dbReference>
<dbReference type="PANTHER" id="PTHR48100:SF1">
    <property type="entry name" value="HISTIDINE PHOSPHATASE FAMILY PROTEIN-RELATED"/>
    <property type="match status" value="1"/>
</dbReference>
<dbReference type="Gene3D" id="3.40.50.1240">
    <property type="entry name" value="Phosphoglycerate mutase-like"/>
    <property type="match status" value="1"/>
</dbReference>
<name>A0A328ZJ51_9BURK</name>
<dbReference type="EMBL" id="QLTA01000003">
    <property type="protein sequence ID" value="RAR85961.1"/>
    <property type="molecule type" value="Genomic_DNA"/>
</dbReference>
<sequence>MTETRPQPSHPPARLWLARHAAPRVAPGLCYGALDVPADARATAEAARRLAATLPAAVAAIRHSPLRRCEQLARLLHRHRPDWRPAPDPRLAEMDFGHWEGQAWNAIARAEIDAWTADFAGHAPGGGESLTRMMARVDAALADARRAASAARAREGVADVVWITHAGVARCVRWRLEHPERLPCAGEWPSQAPGCGEWHCVELPTDAPPG</sequence>
<dbReference type="Proteomes" id="UP000248856">
    <property type="component" value="Unassembled WGS sequence"/>
</dbReference>
<dbReference type="Pfam" id="PF00300">
    <property type="entry name" value="His_Phos_1"/>
    <property type="match status" value="1"/>
</dbReference>
<dbReference type="GO" id="GO:0005737">
    <property type="term" value="C:cytoplasm"/>
    <property type="evidence" value="ECO:0007669"/>
    <property type="project" value="TreeGrafter"/>
</dbReference>
<evidence type="ECO:0000313" key="1">
    <source>
        <dbReference type="EMBL" id="RAR85961.1"/>
    </source>
</evidence>
<dbReference type="InterPro" id="IPR050275">
    <property type="entry name" value="PGM_Phosphatase"/>
</dbReference>
<dbReference type="SUPFAM" id="SSF53254">
    <property type="entry name" value="Phosphoglycerate mutase-like"/>
    <property type="match status" value="1"/>
</dbReference>
<evidence type="ECO:0000313" key="2">
    <source>
        <dbReference type="Proteomes" id="UP000248856"/>
    </source>
</evidence>